<protein>
    <submittedName>
        <fullName evidence="1">Uncharacterized protein</fullName>
    </submittedName>
</protein>
<reference evidence="2" key="1">
    <citation type="submission" date="2016-10" db="EMBL/GenBank/DDBJ databases">
        <authorList>
            <person name="Varghese N."/>
            <person name="Submissions S."/>
        </authorList>
    </citation>
    <scope>NUCLEOTIDE SEQUENCE [LARGE SCALE GENOMIC DNA]</scope>
    <source>
        <strain evidence="2">DSM 25329</strain>
    </source>
</reference>
<name>A0A1G7T654_9BACT</name>
<proteinExistence type="predicted"/>
<organism evidence="1 2">
    <name type="scientific">Dyadobacter soli</name>
    <dbReference type="NCBI Taxonomy" id="659014"/>
    <lineage>
        <taxon>Bacteria</taxon>
        <taxon>Pseudomonadati</taxon>
        <taxon>Bacteroidota</taxon>
        <taxon>Cytophagia</taxon>
        <taxon>Cytophagales</taxon>
        <taxon>Spirosomataceae</taxon>
        <taxon>Dyadobacter</taxon>
    </lineage>
</organism>
<dbReference type="RefSeq" id="WP_090155885.1">
    <property type="nucleotide sequence ID" value="NZ_FNAN01000017.1"/>
</dbReference>
<keyword evidence="2" id="KW-1185">Reference proteome</keyword>
<dbReference type="Proteomes" id="UP000198748">
    <property type="component" value="Unassembled WGS sequence"/>
</dbReference>
<dbReference type="EMBL" id="FNAN01000017">
    <property type="protein sequence ID" value="SDG30109.1"/>
    <property type="molecule type" value="Genomic_DNA"/>
</dbReference>
<accession>A0A1G7T654</accession>
<sequence length="87" mass="8288">MQKKAKSLALLFSVCALIGVSSNMLSKPKANKIWVGIGYVASSEGASPGAGAAIGAIGVLDAAAWGFGVGMVAGPVAGAAAGVISGL</sequence>
<evidence type="ECO:0000313" key="1">
    <source>
        <dbReference type="EMBL" id="SDG30109.1"/>
    </source>
</evidence>
<dbReference type="STRING" id="659014.SAMN04487996_11787"/>
<evidence type="ECO:0000313" key="2">
    <source>
        <dbReference type="Proteomes" id="UP000198748"/>
    </source>
</evidence>
<dbReference type="AlphaFoldDB" id="A0A1G7T654"/>
<gene>
    <name evidence="1" type="ORF">SAMN04487996_11787</name>
</gene>